<dbReference type="GO" id="GO:0005886">
    <property type="term" value="C:plasma membrane"/>
    <property type="evidence" value="ECO:0007669"/>
    <property type="project" value="TreeGrafter"/>
</dbReference>
<dbReference type="GO" id="GO:0002020">
    <property type="term" value="F:protease binding"/>
    <property type="evidence" value="ECO:0007669"/>
    <property type="project" value="TreeGrafter"/>
</dbReference>
<dbReference type="Proteomes" id="UP000179266">
    <property type="component" value="Unassembled WGS sequence"/>
</dbReference>
<accession>A0A1F7RXJ1</accession>
<name>A0A1F7RXJ1_9BACT</name>
<evidence type="ECO:0000256" key="4">
    <source>
        <dbReference type="SAM" id="MobiDB-lite"/>
    </source>
</evidence>
<evidence type="ECO:0000259" key="5">
    <source>
        <dbReference type="SMART" id="SM00244"/>
    </source>
</evidence>
<feature type="domain" description="Band 7" evidence="5">
    <location>
        <begin position="23"/>
        <end position="202"/>
    </location>
</feature>
<dbReference type="EMBL" id="MGDD01000142">
    <property type="protein sequence ID" value="OGL46181.1"/>
    <property type="molecule type" value="Genomic_DNA"/>
</dbReference>
<dbReference type="InterPro" id="IPR031905">
    <property type="entry name" value="Flotillin_C"/>
</dbReference>
<dbReference type="InterPro" id="IPR001107">
    <property type="entry name" value="Band_7"/>
</dbReference>
<comment type="similarity">
    <text evidence="2">Belongs to the band 7/mec-2 family. Flotillin subfamily.</text>
</comment>
<comment type="caution">
    <text evidence="6">The sequence shown here is derived from an EMBL/GenBank/DDBJ whole genome shotgun (WGS) entry which is preliminary data.</text>
</comment>
<evidence type="ECO:0000256" key="1">
    <source>
        <dbReference type="ARBA" id="ARBA00004370"/>
    </source>
</evidence>
<dbReference type="Pfam" id="PF15975">
    <property type="entry name" value="Flot"/>
    <property type="match status" value="1"/>
</dbReference>
<dbReference type="PANTHER" id="PTHR13806:SF46">
    <property type="entry name" value="FLOTILLIN-1-RELATED"/>
    <property type="match status" value="1"/>
</dbReference>
<dbReference type="InterPro" id="IPR027705">
    <property type="entry name" value="Flotillin_fam"/>
</dbReference>
<dbReference type="GO" id="GO:0072659">
    <property type="term" value="P:protein localization to plasma membrane"/>
    <property type="evidence" value="ECO:0007669"/>
    <property type="project" value="TreeGrafter"/>
</dbReference>
<comment type="subcellular location">
    <subcellularLocation>
        <location evidence="1">Membrane</location>
    </subcellularLocation>
</comment>
<feature type="region of interest" description="Disordered" evidence="4">
    <location>
        <begin position="449"/>
        <end position="469"/>
    </location>
</feature>
<sequence length="469" mass="52137">MSTLITVIIVVVVIALLILAASYQYKKVGPNQVLIIAGGRKRKIVLPDGVEKKVGYRIRIGGGTFIKPIIERYEILPLDIISMQFQIPDAISMNGIKSMINGTAQVKIDGREEYIHLAAEQFLGKSIDDIRQIALKDIEGHTRAIIGTMNLESINKNRKDFAARIQEEVGVPFNKMGLKLISYNLTDIKDPMGYLEALGKPKIAEARRTAEIAESENMKEAIIKSAAAKKEGDIAKLMAEIEVSEAQKNFEVSRASYQSEINQKKAYADYTYDLEKSRMAQLIKKEEYALKLIEKEQSVILEEKEIDRKEKELISKVRKPAEAEKFRIETEAHAMAEAKRIQGLIESETLKSMGAAEAESMQKKAEAWQHFNQAAILQMFFNILPGLAREISEPLSKVEKIVLVNSGEGSGIGASKITNEVTTILAQLPTVIESLSGVDLKKVFEKLSSGEVPKQVSDKSDSETKPKKS</sequence>
<evidence type="ECO:0000256" key="2">
    <source>
        <dbReference type="ARBA" id="ARBA00007161"/>
    </source>
</evidence>
<reference evidence="6 7" key="1">
    <citation type="journal article" date="2016" name="Nat. Commun.">
        <title>Thousands of microbial genomes shed light on interconnected biogeochemical processes in an aquifer system.</title>
        <authorList>
            <person name="Anantharaman K."/>
            <person name="Brown C.T."/>
            <person name="Hug L.A."/>
            <person name="Sharon I."/>
            <person name="Castelle C.J."/>
            <person name="Probst A.J."/>
            <person name="Thomas B.C."/>
            <person name="Singh A."/>
            <person name="Wilkins M.J."/>
            <person name="Karaoz U."/>
            <person name="Brodie E.L."/>
            <person name="Williams K.H."/>
            <person name="Hubbard S.S."/>
            <person name="Banfield J.F."/>
        </authorList>
    </citation>
    <scope>NUCLEOTIDE SEQUENCE [LARGE SCALE GENOMIC DNA]</scope>
</reference>
<organism evidence="6 7">
    <name type="scientific">Candidatus Schekmanbacteria bacterium RBG_13_48_7</name>
    <dbReference type="NCBI Taxonomy" id="1817878"/>
    <lineage>
        <taxon>Bacteria</taxon>
        <taxon>Candidatus Schekmaniibacteriota</taxon>
    </lineage>
</organism>
<dbReference type="InterPro" id="IPR036013">
    <property type="entry name" value="Band_7/SPFH_dom_sf"/>
</dbReference>
<evidence type="ECO:0000313" key="7">
    <source>
        <dbReference type="Proteomes" id="UP000179266"/>
    </source>
</evidence>
<dbReference type="AlphaFoldDB" id="A0A1F7RXJ1"/>
<evidence type="ECO:0000313" key="6">
    <source>
        <dbReference type="EMBL" id="OGL46181.1"/>
    </source>
</evidence>
<feature type="compositionally biased region" description="Basic and acidic residues" evidence="4">
    <location>
        <begin position="456"/>
        <end position="469"/>
    </location>
</feature>
<dbReference type="CDD" id="cd03399">
    <property type="entry name" value="SPFH_flotillin"/>
    <property type="match status" value="1"/>
</dbReference>
<dbReference type="Gene3D" id="3.30.479.30">
    <property type="entry name" value="Band 7 domain"/>
    <property type="match status" value="1"/>
</dbReference>
<dbReference type="SUPFAM" id="SSF117892">
    <property type="entry name" value="Band 7/SPFH domain"/>
    <property type="match status" value="1"/>
</dbReference>
<dbReference type="SMART" id="SM00244">
    <property type="entry name" value="PHB"/>
    <property type="match status" value="1"/>
</dbReference>
<proteinExistence type="inferred from homology"/>
<dbReference type="PANTHER" id="PTHR13806">
    <property type="entry name" value="FLOTILLIN-RELATED"/>
    <property type="match status" value="1"/>
</dbReference>
<dbReference type="Pfam" id="PF01145">
    <property type="entry name" value="Band_7"/>
    <property type="match status" value="1"/>
</dbReference>
<keyword evidence="3" id="KW-0472">Membrane</keyword>
<protein>
    <recommendedName>
        <fullName evidence="5">Band 7 domain-containing protein</fullName>
    </recommendedName>
</protein>
<evidence type="ECO:0000256" key="3">
    <source>
        <dbReference type="ARBA" id="ARBA00023136"/>
    </source>
</evidence>
<gene>
    <name evidence="6" type="ORF">A2161_09270</name>
</gene>